<gene>
    <name evidence="1" type="ORF">METESE_19010</name>
</gene>
<dbReference type="RefSeq" id="WP_243331074.1">
    <property type="nucleotide sequence ID" value="NZ_AP027081.1"/>
</dbReference>
<evidence type="ECO:0008006" key="3">
    <source>
        <dbReference type="Google" id="ProtNLM"/>
    </source>
</evidence>
<dbReference type="Proteomes" id="UP001228113">
    <property type="component" value="Chromosome"/>
</dbReference>
<dbReference type="KEGG" id="msea:METESE_19010"/>
<proteinExistence type="predicted"/>
<keyword evidence="2" id="KW-1185">Reference proteome</keyword>
<dbReference type="EMBL" id="AP027081">
    <property type="protein sequence ID" value="BDU76943.1"/>
    <property type="molecule type" value="Genomic_DNA"/>
</dbReference>
<evidence type="ECO:0000313" key="2">
    <source>
        <dbReference type="Proteomes" id="UP001228113"/>
    </source>
</evidence>
<accession>A0AA48KFZ8</accession>
<organism evidence="1 2">
    <name type="scientific">Mesoterricola sediminis</name>
    <dbReference type="NCBI Taxonomy" id="2927980"/>
    <lineage>
        <taxon>Bacteria</taxon>
        <taxon>Pseudomonadati</taxon>
        <taxon>Acidobacteriota</taxon>
        <taxon>Holophagae</taxon>
        <taxon>Holophagales</taxon>
        <taxon>Holophagaceae</taxon>
        <taxon>Mesoterricola</taxon>
    </lineage>
</organism>
<protein>
    <recommendedName>
        <fullName evidence="3">Lipoprotein</fullName>
    </recommendedName>
</protein>
<dbReference type="AlphaFoldDB" id="A0AA48KFZ8"/>
<sequence>MRRSAALLAVLALACARERPFPFEQRNLGVSATFPGEPLQALYPEDTPFGRMQWTTFAYAPGGRMDLGFHLDVGNLPPGDQGGDTVPAALATYERFLASRLGPLVRTDLPPQRGPGFQYVAGSRRGVHVEGVVILKRGRLHHAQATTARADDPRLRAFLDSFTVA</sequence>
<evidence type="ECO:0000313" key="1">
    <source>
        <dbReference type="EMBL" id="BDU76943.1"/>
    </source>
</evidence>
<reference evidence="1" key="1">
    <citation type="journal article" date="2023" name="Int. J. Syst. Evol. Microbiol.">
        <title>Mesoterricola silvestris gen. nov., sp. nov., Mesoterricola sediminis sp. nov., Geothrix oryzae sp. nov., Geothrix edaphica sp. nov., Geothrix rubra sp. nov., and Geothrix limicola sp. nov., six novel members of Acidobacteriota isolated from soils.</title>
        <authorList>
            <person name="Itoh H."/>
            <person name="Sugisawa Y."/>
            <person name="Mise K."/>
            <person name="Xu Z."/>
            <person name="Kuniyasu M."/>
            <person name="Ushijima N."/>
            <person name="Kawano K."/>
            <person name="Kobayashi E."/>
            <person name="Shiratori Y."/>
            <person name="Masuda Y."/>
            <person name="Senoo K."/>
        </authorList>
    </citation>
    <scope>NUCLEOTIDE SEQUENCE</scope>
    <source>
        <strain evidence="1">W786</strain>
    </source>
</reference>
<name>A0AA48KFZ8_9BACT</name>
<dbReference type="PROSITE" id="PS51257">
    <property type="entry name" value="PROKAR_LIPOPROTEIN"/>
    <property type="match status" value="1"/>
</dbReference>